<dbReference type="PANTHER" id="PTHR22912">
    <property type="entry name" value="DISULFIDE OXIDOREDUCTASE"/>
    <property type="match status" value="1"/>
</dbReference>
<dbReference type="GO" id="GO:0005739">
    <property type="term" value="C:mitochondrion"/>
    <property type="evidence" value="ECO:0007669"/>
    <property type="project" value="TreeGrafter"/>
</dbReference>
<comment type="similarity">
    <text evidence="1">Belongs to the class-I pyridine nucleotide-disulfide oxidoreductase family.</text>
</comment>
<evidence type="ECO:0000256" key="1">
    <source>
        <dbReference type="ARBA" id="ARBA00007532"/>
    </source>
</evidence>
<dbReference type="OrthoDB" id="5956163at2759"/>
<comment type="caution">
    <text evidence="2">The sequence shown here is derived from an EMBL/GenBank/DDBJ whole genome shotgun (WGS) entry which is preliminary data.</text>
</comment>
<organism evidence="2 3">
    <name type="scientific">Thalictrum thalictroides</name>
    <name type="common">Rue-anemone</name>
    <name type="synonym">Anemone thalictroides</name>
    <dbReference type="NCBI Taxonomy" id="46969"/>
    <lineage>
        <taxon>Eukaryota</taxon>
        <taxon>Viridiplantae</taxon>
        <taxon>Streptophyta</taxon>
        <taxon>Embryophyta</taxon>
        <taxon>Tracheophyta</taxon>
        <taxon>Spermatophyta</taxon>
        <taxon>Magnoliopsida</taxon>
        <taxon>Ranunculales</taxon>
        <taxon>Ranunculaceae</taxon>
        <taxon>Thalictroideae</taxon>
        <taxon>Thalictrum</taxon>
    </lineage>
</organism>
<evidence type="ECO:0000313" key="3">
    <source>
        <dbReference type="Proteomes" id="UP000554482"/>
    </source>
</evidence>
<dbReference type="SUPFAM" id="SSF51905">
    <property type="entry name" value="FAD/NAD(P)-binding domain"/>
    <property type="match status" value="1"/>
</dbReference>
<dbReference type="AlphaFoldDB" id="A0A7J6VUR8"/>
<dbReference type="EMBL" id="JABWDY010027398">
    <property type="protein sequence ID" value="KAF5187920.1"/>
    <property type="molecule type" value="Genomic_DNA"/>
</dbReference>
<dbReference type="Gene3D" id="3.50.50.60">
    <property type="entry name" value="FAD/NAD(P)-binding domain"/>
    <property type="match status" value="1"/>
</dbReference>
<accession>A0A7J6VUR8</accession>
<dbReference type="GO" id="GO:0004148">
    <property type="term" value="F:dihydrolipoyl dehydrogenase (NADH) activity"/>
    <property type="evidence" value="ECO:0007669"/>
    <property type="project" value="TreeGrafter"/>
</dbReference>
<dbReference type="GO" id="GO:0006103">
    <property type="term" value="P:2-oxoglutarate metabolic process"/>
    <property type="evidence" value="ECO:0007669"/>
    <property type="project" value="TreeGrafter"/>
</dbReference>
<dbReference type="PANTHER" id="PTHR22912:SF151">
    <property type="entry name" value="DIHYDROLIPOYL DEHYDROGENASE, MITOCHONDRIAL"/>
    <property type="match status" value="1"/>
</dbReference>
<keyword evidence="3" id="KW-1185">Reference proteome</keyword>
<dbReference type="Proteomes" id="UP000554482">
    <property type="component" value="Unassembled WGS sequence"/>
</dbReference>
<gene>
    <name evidence="2" type="ORF">FRX31_022492</name>
</gene>
<protein>
    <submittedName>
        <fullName evidence="2">Dihydrolipoyl dehydrogenase 1 protein</fullName>
    </submittedName>
</protein>
<dbReference type="GO" id="GO:0045252">
    <property type="term" value="C:oxoglutarate dehydrogenase complex"/>
    <property type="evidence" value="ECO:0007669"/>
    <property type="project" value="TreeGrafter"/>
</dbReference>
<evidence type="ECO:0000313" key="2">
    <source>
        <dbReference type="EMBL" id="KAF5187920.1"/>
    </source>
</evidence>
<dbReference type="InterPro" id="IPR050151">
    <property type="entry name" value="Class-I_Pyr_Nuc-Dis_Oxidored"/>
</dbReference>
<sequence length="120" mass="12694">GLKTAIIEGDVVGGTCVNRGCFPSKAVLAVSDRMREYQNEHHLKALGLQVSAAGYDRQGVADHANNLASKIHSNLTNSMKAIGVDILTDLIHEASNAIALGIRIQVSDNIHSPLSEPIAV</sequence>
<reference evidence="2 3" key="1">
    <citation type="submission" date="2020-06" db="EMBL/GenBank/DDBJ databases">
        <title>Transcriptomic and genomic resources for Thalictrum thalictroides and T. hernandezii: Facilitating candidate gene discovery in an emerging model plant lineage.</title>
        <authorList>
            <person name="Arias T."/>
            <person name="Riano-Pachon D.M."/>
            <person name="Di Stilio V.S."/>
        </authorList>
    </citation>
    <scope>NUCLEOTIDE SEQUENCE [LARGE SCALE GENOMIC DNA]</scope>
    <source>
        <strain evidence="3">cv. WT478/WT964</strain>
        <tissue evidence="2">Leaves</tissue>
    </source>
</reference>
<dbReference type="InterPro" id="IPR036188">
    <property type="entry name" value="FAD/NAD-bd_sf"/>
</dbReference>
<name>A0A7J6VUR8_THATH</name>
<feature type="non-terminal residue" evidence="2">
    <location>
        <position position="1"/>
    </location>
</feature>
<proteinExistence type="inferred from homology"/>
<dbReference type="GO" id="GO:0050660">
    <property type="term" value="F:flavin adenine dinucleotide binding"/>
    <property type="evidence" value="ECO:0007669"/>
    <property type="project" value="TreeGrafter"/>
</dbReference>